<gene>
    <name evidence="1" type="ORF">JW498_21060</name>
</gene>
<dbReference type="RefSeq" id="WP_205214504.1">
    <property type="nucleotide sequence ID" value="NZ_JAFFZP010000062.1"/>
</dbReference>
<evidence type="ECO:0000313" key="2">
    <source>
        <dbReference type="Proteomes" id="UP000760472"/>
    </source>
</evidence>
<keyword evidence="2" id="KW-1185">Reference proteome</keyword>
<accession>A0ABS2WEN4</accession>
<dbReference type="InterPro" id="IPR025332">
    <property type="entry name" value="DUF4238"/>
</dbReference>
<organism evidence="1 2">
    <name type="scientific">Amphritea pacifica</name>
    <dbReference type="NCBI Taxonomy" id="2811233"/>
    <lineage>
        <taxon>Bacteria</taxon>
        <taxon>Pseudomonadati</taxon>
        <taxon>Pseudomonadota</taxon>
        <taxon>Gammaproteobacteria</taxon>
        <taxon>Oceanospirillales</taxon>
        <taxon>Oceanospirillaceae</taxon>
        <taxon>Amphritea</taxon>
    </lineage>
</organism>
<name>A0ABS2WEN4_9GAMM</name>
<dbReference type="EMBL" id="JAFFZP010000062">
    <property type="protein sequence ID" value="MBN0989857.1"/>
    <property type="molecule type" value="Genomic_DNA"/>
</dbReference>
<comment type="caution">
    <text evidence="1">The sequence shown here is derived from an EMBL/GenBank/DDBJ whole genome shotgun (WGS) entry which is preliminary data.</text>
</comment>
<sequence>MTSVNHHYVPQLYLKGFTSVDGKLQVFDKAYLQFKKDKQTPKTVLFEKHRNTILFEGCPTDKLEKLYATIESPFGEFFNHVRKGISQEELISKEGIYLLKLFIATQFWRMPLLDDFAHDFIKNLDLKRFGNRITINETPLGEVEEIQRLLAVDRGFRHYFRSFYLPLLMFDVRVHDHDYEYWKLHEVAPDEGSWDNFLTSDNPIIVEDIAEMFSFNSKLILPLSKRQLLTRWKFTSDIMYP</sequence>
<proteinExistence type="predicted"/>
<protein>
    <submittedName>
        <fullName evidence="1">DUF4238 domain-containing protein</fullName>
    </submittedName>
</protein>
<dbReference type="Proteomes" id="UP000760472">
    <property type="component" value="Unassembled WGS sequence"/>
</dbReference>
<evidence type="ECO:0000313" key="1">
    <source>
        <dbReference type="EMBL" id="MBN0989857.1"/>
    </source>
</evidence>
<reference evidence="1 2" key="1">
    <citation type="submission" date="2021-02" db="EMBL/GenBank/DDBJ databases">
        <title>A novel species of genus Amphritea isolated from a fishpond in China.</title>
        <authorList>
            <person name="Lu H."/>
        </authorList>
    </citation>
    <scope>NUCLEOTIDE SEQUENCE [LARGE SCALE GENOMIC DNA]</scope>
    <source>
        <strain evidence="1 2">RP18W</strain>
    </source>
</reference>
<dbReference type="Pfam" id="PF14022">
    <property type="entry name" value="DUF4238"/>
    <property type="match status" value="1"/>
</dbReference>